<gene>
    <name evidence="3" type="ORF">D0809_14660</name>
    <name evidence="2" type="ORF">EV142_105149</name>
</gene>
<dbReference type="AlphaFoldDB" id="A0A4Y7UBK7"/>
<evidence type="ECO:0000313" key="4">
    <source>
        <dbReference type="Proteomes" id="UP000295270"/>
    </source>
</evidence>
<reference evidence="2 4" key="1">
    <citation type="journal article" date="2015" name="Stand. Genomic Sci.">
        <title>Genomic Encyclopedia of Bacterial and Archaeal Type Strains, Phase III: the genomes of soil and plant-associated and newly described type strains.</title>
        <authorList>
            <person name="Whitman W.B."/>
            <person name="Woyke T."/>
            <person name="Klenk H.P."/>
            <person name="Zhou Y."/>
            <person name="Lilburn T.G."/>
            <person name="Beck B.J."/>
            <person name="De Vos P."/>
            <person name="Vandamme P."/>
            <person name="Eisen J.A."/>
            <person name="Garrity G."/>
            <person name="Hugenholtz P."/>
            <person name="Kyrpides N.C."/>
        </authorList>
    </citation>
    <scope>NUCLEOTIDE SEQUENCE [LARGE SCALE GENOMIC DNA]</scope>
    <source>
        <strain evidence="2 4">P5626</strain>
    </source>
</reference>
<dbReference type="EMBL" id="SLWA01000005">
    <property type="protein sequence ID" value="TCN56373.1"/>
    <property type="molecule type" value="Genomic_DNA"/>
</dbReference>
<dbReference type="CDD" id="cd04196">
    <property type="entry name" value="GT_2_like_d"/>
    <property type="match status" value="1"/>
</dbReference>
<comment type="caution">
    <text evidence="3">The sequence shown here is derived from an EMBL/GenBank/DDBJ whole genome shotgun (WGS) entry which is preliminary data.</text>
</comment>
<dbReference type="RefSeq" id="WP_132036385.1">
    <property type="nucleotide sequence ID" value="NZ_QWDN01000005.1"/>
</dbReference>
<dbReference type="Proteomes" id="UP000298340">
    <property type="component" value="Unassembled WGS sequence"/>
</dbReference>
<dbReference type="PANTHER" id="PTHR22916:SF3">
    <property type="entry name" value="UDP-GLCNAC:BETAGAL BETA-1,3-N-ACETYLGLUCOSAMINYLTRANSFERASE-LIKE PROTEIN 1"/>
    <property type="match status" value="1"/>
</dbReference>
<accession>A0A4Y7UBK7</accession>
<dbReference type="OrthoDB" id="9802649at2"/>
<organism evidence="3 5">
    <name type="scientific">Flavobacterium circumlabens</name>
    <dbReference type="NCBI Taxonomy" id="2133765"/>
    <lineage>
        <taxon>Bacteria</taxon>
        <taxon>Pseudomonadati</taxon>
        <taxon>Bacteroidota</taxon>
        <taxon>Flavobacteriia</taxon>
        <taxon>Flavobacteriales</taxon>
        <taxon>Flavobacteriaceae</taxon>
        <taxon>Flavobacterium</taxon>
    </lineage>
</organism>
<dbReference type="InterPro" id="IPR001173">
    <property type="entry name" value="Glyco_trans_2-like"/>
</dbReference>
<proteinExistence type="predicted"/>
<reference evidence="3 5" key="2">
    <citation type="journal article" date="2018" name="Syst. Appl. Microbiol.">
        <title>Flavobacterium circumlabens sp. nov. and Flavobacterium cupreum sp. nov., two psychrotrophic species isolated from Antarctic environmental samples.</title>
        <authorList>
            <person name="Kralova S."/>
            <person name="Busse H.J."/>
            <person name="Svec P."/>
            <person name="Maslanova I."/>
            <person name="Stankova E."/>
            <person name="Bartak M."/>
            <person name="Sedlacek I."/>
        </authorList>
    </citation>
    <scope>NUCLEOTIDE SEQUENCE [LARGE SCALE GENOMIC DNA]</scope>
    <source>
        <strain evidence="3 5">CCM 8828</strain>
    </source>
</reference>
<dbReference type="InterPro" id="IPR029044">
    <property type="entry name" value="Nucleotide-diphossugar_trans"/>
</dbReference>
<dbReference type="GO" id="GO:0016758">
    <property type="term" value="F:hexosyltransferase activity"/>
    <property type="evidence" value="ECO:0007669"/>
    <property type="project" value="UniProtKB-ARBA"/>
</dbReference>
<dbReference type="Proteomes" id="UP000295270">
    <property type="component" value="Unassembled WGS sequence"/>
</dbReference>
<evidence type="ECO:0000259" key="1">
    <source>
        <dbReference type="Pfam" id="PF00535"/>
    </source>
</evidence>
<dbReference type="PANTHER" id="PTHR22916">
    <property type="entry name" value="GLYCOSYLTRANSFERASE"/>
    <property type="match status" value="1"/>
</dbReference>
<name>A0A4Y7UBK7_9FLAO</name>
<keyword evidence="3" id="KW-0808">Transferase</keyword>
<evidence type="ECO:0000313" key="3">
    <source>
        <dbReference type="EMBL" id="TEB43408.1"/>
    </source>
</evidence>
<dbReference type="SUPFAM" id="SSF53448">
    <property type="entry name" value="Nucleotide-diphospho-sugar transferases"/>
    <property type="match status" value="1"/>
</dbReference>
<reference evidence="2" key="3">
    <citation type="submission" date="2019-03" db="EMBL/GenBank/DDBJ databases">
        <authorList>
            <person name="Whitman W."/>
            <person name="Huntemann M."/>
            <person name="Clum A."/>
            <person name="Pillay M."/>
            <person name="Palaniappan K."/>
            <person name="Varghese N."/>
            <person name="Mikhailova N."/>
            <person name="Stamatis D."/>
            <person name="Reddy T."/>
            <person name="Daum C."/>
            <person name="Shapiro N."/>
            <person name="Ivanova N."/>
            <person name="Kyrpides N."/>
            <person name="Woyke T."/>
        </authorList>
    </citation>
    <scope>NUCLEOTIDE SEQUENCE</scope>
    <source>
        <strain evidence="2">P5626</strain>
    </source>
</reference>
<protein>
    <submittedName>
        <fullName evidence="2">Glycosyl transferase family 2</fullName>
    </submittedName>
    <submittedName>
        <fullName evidence="3">Glycosyltransferase family 2 protein</fullName>
    </submittedName>
</protein>
<dbReference type="Pfam" id="PF00535">
    <property type="entry name" value="Glycos_transf_2"/>
    <property type="match status" value="1"/>
</dbReference>
<dbReference type="EMBL" id="QWDN01000005">
    <property type="protein sequence ID" value="TEB43408.1"/>
    <property type="molecule type" value="Genomic_DNA"/>
</dbReference>
<evidence type="ECO:0000313" key="2">
    <source>
        <dbReference type="EMBL" id="TCN56373.1"/>
    </source>
</evidence>
<feature type="domain" description="Glycosyltransferase 2-like" evidence="1">
    <location>
        <begin position="3"/>
        <end position="159"/>
    </location>
</feature>
<sequence length="235" mass="27058">MISVCIATYNGEKYIREQLLSILFQLESHDEIIISDDHSTDETISIIKSLNDNRIKIFFNVKKGYTNNFQNAILQASGDHIFLSDQDDVWEKNKVKVMSEFLKEHDFVVSNAKIVDENLVPTGLTFFEMRGGGTKGFWSNLIKAKYLGCCMAFNKNILPKLIPFPQKVKLCPHDLWLSLISEFYYKTYVISEHLVLYRRHGHNVSTGAAKSTSSFLFKVKFRVYSFFKVICRATA</sequence>
<keyword evidence="4" id="KW-1185">Reference proteome</keyword>
<evidence type="ECO:0000313" key="5">
    <source>
        <dbReference type="Proteomes" id="UP000298340"/>
    </source>
</evidence>
<dbReference type="Gene3D" id="3.90.550.10">
    <property type="entry name" value="Spore Coat Polysaccharide Biosynthesis Protein SpsA, Chain A"/>
    <property type="match status" value="1"/>
</dbReference>